<dbReference type="CDD" id="cd06587">
    <property type="entry name" value="VOC"/>
    <property type="match status" value="1"/>
</dbReference>
<protein>
    <submittedName>
        <fullName evidence="2">VOC family protein</fullName>
    </submittedName>
</protein>
<organism evidence="2 3">
    <name type="scientific">Evtepia gabavorous</name>
    <dbReference type="NCBI Taxonomy" id="2211183"/>
    <lineage>
        <taxon>Bacteria</taxon>
        <taxon>Bacillati</taxon>
        <taxon>Bacillota</taxon>
        <taxon>Clostridia</taxon>
        <taxon>Eubacteriales</taxon>
        <taxon>Evtepia</taxon>
    </lineage>
</organism>
<dbReference type="GeneID" id="97996372"/>
<proteinExistence type="predicted"/>
<dbReference type="InterPro" id="IPR037523">
    <property type="entry name" value="VOC_core"/>
</dbReference>
<name>A0A3E2B0W7_9FIRM</name>
<dbReference type="SUPFAM" id="SSF54593">
    <property type="entry name" value="Glyoxalase/Bleomycin resistance protein/Dihydroxybiphenyl dioxygenase"/>
    <property type="match status" value="1"/>
</dbReference>
<dbReference type="Proteomes" id="UP000260649">
    <property type="component" value="Unassembled WGS sequence"/>
</dbReference>
<evidence type="ECO:0000313" key="3">
    <source>
        <dbReference type="Proteomes" id="UP000260649"/>
    </source>
</evidence>
<dbReference type="PROSITE" id="PS51819">
    <property type="entry name" value="VOC"/>
    <property type="match status" value="1"/>
</dbReference>
<dbReference type="Gene3D" id="3.10.180.10">
    <property type="entry name" value="2,3-Dihydroxybiphenyl 1,2-Dioxygenase, domain 1"/>
    <property type="match status" value="1"/>
</dbReference>
<evidence type="ECO:0000259" key="1">
    <source>
        <dbReference type="PROSITE" id="PS51819"/>
    </source>
</evidence>
<reference evidence="2 3" key="1">
    <citation type="submission" date="2018-07" db="EMBL/GenBank/DDBJ databases">
        <title>GABA Modulating Bacteria of the Human Gut Microbiota.</title>
        <authorList>
            <person name="Strandwitz P."/>
            <person name="Kim K.H."/>
            <person name="Terekhova D."/>
            <person name="Liu J.K."/>
            <person name="Sharma A."/>
            <person name="Levering J."/>
            <person name="Mcdonald D."/>
            <person name="Dietrich D."/>
            <person name="Ramadhar T.R."/>
            <person name="Lekbua A."/>
            <person name="Mroue N."/>
            <person name="Liston C."/>
            <person name="Stewart E.J."/>
            <person name="Dubin M.J."/>
            <person name="Zengler K."/>
            <person name="Knight R."/>
            <person name="Gilbert J.A."/>
            <person name="Clardy J."/>
            <person name="Lewis K."/>
        </authorList>
    </citation>
    <scope>NUCLEOTIDE SEQUENCE [LARGE SCALE GENOMIC DNA]</scope>
    <source>
        <strain evidence="2 3">KLE1738</strain>
    </source>
</reference>
<gene>
    <name evidence="2" type="ORF">DV520_11575</name>
</gene>
<dbReference type="InterPro" id="IPR004360">
    <property type="entry name" value="Glyas_Fos-R_dOase_dom"/>
</dbReference>
<keyword evidence="3" id="KW-1185">Reference proteome</keyword>
<dbReference type="OrthoDB" id="192739at2"/>
<comment type="caution">
    <text evidence="2">The sequence shown here is derived from an EMBL/GenBank/DDBJ whole genome shotgun (WGS) entry which is preliminary data.</text>
</comment>
<dbReference type="EMBL" id="QQRQ01000039">
    <property type="protein sequence ID" value="RFT05644.1"/>
    <property type="molecule type" value="Genomic_DNA"/>
</dbReference>
<accession>A0A3E2B0W7</accession>
<dbReference type="AlphaFoldDB" id="A0A3E2B0W7"/>
<dbReference type="RefSeq" id="WP_021918952.1">
    <property type="nucleotide sequence ID" value="NZ_CAKXKJ010000001.1"/>
</dbReference>
<feature type="domain" description="VOC" evidence="1">
    <location>
        <begin position="2"/>
        <end position="118"/>
    </location>
</feature>
<dbReference type="Pfam" id="PF00903">
    <property type="entry name" value="Glyoxalase"/>
    <property type="match status" value="1"/>
</dbReference>
<dbReference type="InterPro" id="IPR029068">
    <property type="entry name" value="Glyas_Bleomycin-R_OHBP_Dase"/>
</dbReference>
<sequence length="121" mass="13269">MTFSWATIRVRNLEDSLAFYHNLLGLPIHDRFGPPGHQIVMLGTDPGTKLELIESAEPLPEVPAPGLSLGFAPENMRKLLSTLEAAGISCPPPMSPNPSLRFYFIQDPDGYVIQLVETLSP</sequence>
<evidence type="ECO:0000313" key="2">
    <source>
        <dbReference type="EMBL" id="RFT05644.1"/>
    </source>
</evidence>